<evidence type="ECO:0000256" key="4">
    <source>
        <dbReference type="SAM" id="SignalP"/>
    </source>
</evidence>
<organism evidence="6 7">
    <name type="scientific">Meganyctiphanes norvegica</name>
    <name type="common">Northern krill</name>
    <name type="synonym">Thysanopoda norvegica</name>
    <dbReference type="NCBI Taxonomy" id="48144"/>
    <lineage>
        <taxon>Eukaryota</taxon>
        <taxon>Metazoa</taxon>
        <taxon>Ecdysozoa</taxon>
        <taxon>Arthropoda</taxon>
        <taxon>Crustacea</taxon>
        <taxon>Multicrustacea</taxon>
        <taxon>Malacostraca</taxon>
        <taxon>Eumalacostraca</taxon>
        <taxon>Eucarida</taxon>
        <taxon>Euphausiacea</taxon>
        <taxon>Euphausiidae</taxon>
        <taxon>Meganyctiphanes</taxon>
    </lineage>
</organism>
<keyword evidence="2 3" id="KW-1015">Disulfide bond</keyword>
<sequence length="142" mass="15983">CNQKVILARSSHCCCCCCCCCCWHYCCCCGCCSYYWCWSSCCCRHSCCCGALRILAIVFIESKFIKMNIWVLLVTWFCRTLLVPSPVVAQAPSSCKFPFTYKGVSYRSCTKDGDPDGRLWCSTRTDRNGNHVGGGGHFTYCE</sequence>
<dbReference type="InterPro" id="IPR036943">
    <property type="entry name" value="FN_type2_sf"/>
</dbReference>
<dbReference type="InterPro" id="IPR013806">
    <property type="entry name" value="Kringle-like"/>
</dbReference>
<evidence type="ECO:0000256" key="1">
    <source>
        <dbReference type="ARBA" id="ARBA00022737"/>
    </source>
</evidence>
<dbReference type="Proteomes" id="UP001497623">
    <property type="component" value="Unassembled WGS sequence"/>
</dbReference>
<keyword evidence="4" id="KW-0732">Signal</keyword>
<evidence type="ECO:0000256" key="2">
    <source>
        <dbReference type="ARBA" id="ARBA00023157"/>
    </source>
</evidence>
<accession>A0AAV2PQS3</accession>
<evidence type="ECO:0000313" key="7">
    <source>
        <dbReference type="Proteomes" id="UP001497623"/>
    </source>
</evidence>
<feature type="non-terminal residue" evidence="6">
    <location>
        <position position="1"/>
    </location>
</feature>
<name>A0AAV2PQS3_MEGNR</name>
<comment type="caution">
    <text evidence="6">The sequence shown here is derived from an EMBL/GenBank/DDBJ whole genome shotgun (WGS) entry which is preliminary data.</text>
</comment>
<evidence type="ECO:0000313" key="6">
    <source>
        <dbReference type="EMBL" id="CAL4063177.1"/>
    </source>
</evidence>
<dbReference type="EMBL" id="CAXKWB010001032">
    <property type="protein sequence ID" value="CAL4063177.1"/>
    <property type="molecule type" value="Genomic_DNA"/>
</dbReference>
<evidence type="ECO:0000256" key="3">
    <source>
        <dbReference type="PROSITE-ProRule" id="PRU00479"/>
    </source>
</evidence>
<dbReference type="Gene3D" id="2.10.10.10">
    <property type="entry name" value="Fibronectin, type II, collagen-binding"/>
    <property type="match status" value="1"/>
</dbReference>
<dbReference type="InterPro" id="IPR000562">
    <property type="entry name" value="FN_type2_dom"/>
</dbReference>
<dbReference type="AlphaFoldDB" id="A0AAV2PQS3"/>
<comment type="caution">
    <text evidence="3">Lacks conserved residue(s) required for the propagation of feature annotation.</text>
</comment>
<feature type="domain" description="Fibronectin type-II" evidence="5">
    <location>
        <begin position="90"/>
        <end position="142"/>
    </location>
</feature>
<feature type="disulfide bond" evidence="3">
    <location>
        <begin position="95"/>
        <end position="121"/>
    </location>
</feature>
<dbReference type="SUPFAM" id="SSF57440">
    <property type="entry name" value="Kringle-like"/>
    <property type="match status" value="1"/>
</dbReference>
<reference evidence="6 7" key="1">
    <citation type="submission" date="2024-05" db="EMBL/GenBank/DDBJ databases">
        <authorList>
            <person name="Wallberg A."/>
        </authorList>
    </citation>
    <scope>NUCLEOTIDE SEQUENCE [LARGE SCALE GENOMIC DNA]</scope>
</reference>
<dbReference type="PROSITE" id="PS51092">
    <property type="entry name" value="FN2_2"/>
    <property type="match status" value="1"/>
</dbReference>
<keyword evidence="1" id="KW-0677">Repeat</keyword>
<keyword evidence="7" id="KW-1185">Reference proteome</keyword>
<dbReference type="SMART" id="SM00059">
    <property type="entry name" value="FN2"/>
    <property type="match status" value="1"/>
</dbReference>
<gene>
    <name evidence="6" type="ORF">MNOR_LOCUS3143</name>
</gene>
<protein>
    <recommendedName>
        <fullName evidence="5">Fibronectin type-II domain-containing protein</fullName>
    </recommendedName>
</protein>
<feature type="non-terminal residue" evidence="6">
    <location>
        <position position="142"/>
    </location>
</feature>
<feature type="signal peptide" evidence="4">
    <location>
        <begin position="1"/>
        <end position="28"/>
    </location>
</feature>
<proteinExistence type="predicted"/>
<evidence type="ECO:0000259" key="5">
    <source>
        <dbReference type="PROSITE" id="PS51092"/>
    </source>
</evidence>
<feature type="chain" id="PRO_5043797115" description="Fibronectin type-II domain-containing protein" evidence="4">
    <location>
        <begin position="29"/>
        <end position="142"/>
    </location>
</feature>